<sequence>MAHNAKDFRIISPHPDPATAPDADDRVIIGRYRRAAAARERSLVVLAAGEECWQETQTDEASGATTEVLLVRPAAASHLREQLARFERESAYWPPRPPPTEPPPDDPHRGLFPPLLWGLAIVGLFRVQQLAPDLTEFWLLDARAVWAQGQFWRPFTALWLHADIGHLLSNLIAGWFILRTWFCLEPLWSGWARLLGAATVANLLLAAVAFSGGHRSLGASTLVFAGLGLLTGRALRRRGQPGRWRPLLIPAAAGAAMLGLYGAGGVQTDVLAHVLGFACGTATGALLVFSKNR</sequence>
<name>A0ABZ1C3V4_9BACT</name>
<dbReference type="InterPro" id="IPR022764">
    <property type="entry name" value="Peptidase_S54_rhomboid_dom"/>
</dbReference>
<proteinExistence type="predicted"/>
<evidence type="ECO:0000313" key="9">
    <source>
        <dbReference type="Proteomes" id="UP000738431"/>
    </source>
</evidence>
<accession>A0ABZ1C3V4</accession>
<feature type="transmembrane region" description="Helical" evidence="6">
    <location>
        <begin position="216"/>
        <end position="235"/>
    </location>
</feature>
<feature type="region of interest" description="Disordered" evidence="5">
    <location>
        <begin position="1"/>
        <end position="23"/>
    </location>
</feature>
<evidence type="ECO:0000256" key="2">
    <source>
        <dbReference type="ARBA" id="ARBA00022692"/>
    </source>
</evidence>
<dbReference type="Proteomes" id="UP000738431">
    <property type="component" value="Chromosome"/>
</dbReference>
<dbReference type="Gene3D" id="1.20.1540.10">
    <property type="entry name" value="Rhomboid-like"/>
    <property type="match status" value="1"/>
</dbReference>
<feature type="domain" description="Peptidase S54 rhomboid" evidence="7">
    <location>
        <begin position="148"/>
        <end position="287"/>
    </location>
</feature>
<keyword evidence="8" id="KW-0645">Protease</keyword>
<protein>
    <submittedName>
        <fullName evidence="8">Rhomboid family intramembrane serine protease</fullName>
        <ecNumber evidence="8">3.4.21.-</ecNumber>
    </submittedName>
</protein>
<dbReference type="RefSeq" id="WP_221031557.1">
    <property type="nucleotide sequence ID" value="NZ_CP139781.1"/>
</dbReference>
<evidence type="ECO:0000256" key="6">
    <source>
        <dbReference type="SAM" id="Phobius"/>
    </source>
</evidence>
<evidence type="ECO:0000259" key="7">
    <source>
        <dbReference type="Pfam" id="PF01694"/>
    </source>
</evidence>
<keyword evidence="3 6" id="KW-1133">Transmembrane helix</keyword>
<evidence type="ECO:0000256" key="3">
    <source>
        <dbReference type="ARBA" id="ARBA00022989"/>
    </source>
</evidence>
<evidence type="ECO:0000313" key="8">
    <source>
        <dbReference type="EMBL" id="WRQ86045.1"/>
    </source>
</evidence>
<feature type="transmembrane region" description="Helical" evidence="6">
    <location>
        <begin position="158"/>
        <end position="178"/>
    </location>
</feature>
<feature type="transmembrane region" description="Helical" evidence="6">
    <location>
        <begin position="190"/>
        <end position="210"/>
    </location>
</feature>
<feature type="transmembrane region" description="Helical" evidence="6">
    <location>
        <begin position="270"/>
        <end position="289"/>
    </location>
</feature>
<evidence type="ECO:0000256" key="5">
    <source>
        <dbReference type="SAM" id="MobiDB-lite"/>
    </source>
</evidence>
<reference evidence="8 9" key="1">
    <citation type="submission" date="2023-12" db="EMBL/GenBank/DDBJ databases">
        <title>Description of an unclassified Opitutus bacterium of Verrucomicrobiota.</title>
        <authorList>
            <person name="Zhang D.-F."/>
        </authorList>
    </citation>
    <scope>NUCLEOTIDE SEQUENCE [LARGE SCALE GENOMIC DNA]</scope>
    <source>
        <strain evidence="8 9">WL0086</strain>
    </source>
</reference>
<keyword evidence="8" id="KW-0378">Hydrolase</keyword>
<gene>
    <name evidence="8" type="ORF">K1X11_014620</name>
</gene>
<dbReference type="InterPro" id="IPR035952">
    <property type="entry name" value="Rhomboid-like_sf"/>
</dbReference>
<feature type="transmembrane region" description="Helical" evidence="6">
    <location>
        <begin position="247"/>
        <end position="264"/>
    </location>
</feature>
<dbReference type="Pfam" id="PF01694">
    <property type="entry name" value="Rhomboid"/>
    <property type="match status" value="1"/>
</dbReference>
<dbReference type="GO" id="GO:0008233">
    <property type="term" value="F:peptidase activity"/>
    <property type="evidence" value="ECO:0007669"/>
    <property type="project" value="UniProtKB-KW"/>
</dbReference>
<organism evidence="8 9">
    <name type="scientific">Actomonas aquatica</name>
    <dbReference type="NCBI Taxonomy" id="2866162"/>
    <lineage>
        <taxon>Bacteria</taxon>
        <taxon>Pseudomonadati</taxon>
        <taxon>Verrucomicrobiota</taxon>
        <taxon>Opitutia</taxon>
        <taxon>Opitutales</taxon>
        <taxon>Opitutaceae</taxon>
        <taxon>Actomonas</taxon>
    </lineage>
</organism>
<dbReference type="EC" id="3.4.21.-" evidence="8"/>
<keyword evidence="4 6" id="KW-0472">Membrane</keyword>
<dbReference type="SUPFAM" id="SSF144091">
    <property type="entry name" value="Rhomboid-like"/>
    <property type="match status" value="1"/>
</dbReference>
<evidence type="ECO:0000256" key="1">
    <source>
        <dbReference type="ARBA" id="ARBA00004141"/>
    </source>
</evidence>
<evidence type="ECO:0000256" key="4">
    <source>
        <dbReference type="ARBA" id="ARBA00023136"/>
    </source>
</evidence>
<comment type="subcellular location">
    <subcellularLocation>
        <location evidence="1">Membrane</location>
        <topology evidence="1">Multi-pass membrane protein</topology>
    </subcellularLocation>
</comment>
<dbReference type="GO" id="GO:0006508">
    <property type="term" value="P:proteolysis"/>
    <property type="evidence" value="ECO:0007669"/>
    <property type="project" value="UniProtKB-KW"/>
</dbReference>
<keyword evidence="9" id="KW-1185">Reference proteome</keyword>
<keyword evidence="2 6" id="KW-0812">Transmembrane</keyword>
<dbReference type="EMBL" id="CP139781">
    <property type="protein sequence ID" value="WRQ86045.1"/>
    <property type="molecule type" value="Genomic_DNA"/>
</dbReference>